<keyword evidence="10" id="KW-1185">Reference proteome</keyword>
<evidence type="ECO:0000256" key="1">
    <source>
        <dbReference type="ARBA" id="ARBA00004123"/>
    </source>
</evidence>
<comment type="subcellular location">
    <subcellularLocation>
        <location evidence="1 8">Nucleus</location>
    </subcellularLocation>
</comment>
<dbReference type="Proteomes" id="UP000322873">
    <property type="component" value="Unassembled WGS sequence"/>
</dbReference>
<dbReference type="GO" id="GO:0070847">
    <property type="term" value="C:core mediator complex"/>
    <property type="evidence" value="ECO:0007669"/>
    <property type="project" value="TreeGrafter"/>
</dbReference>
<name>A0A5M9K076_MONFR</name>
<keyword evidence="5 8" id="KW-0804">Transcription</keyword>
<gene>
    <name evidence="8" type="primary">MED18</name>
    <name evidence="9" type="ORF">EYC84_005790</name>
</gene>
<dbReference type="PANTHER" id="PTHR13321">
    <property type="entry name" value="MEDIATOR OF RNA POLYMERASE II TRANSCRIPTION, SUBUNIT 18"/>
    <property type="match status" value="1"/>
</dbReference>
<dbReference type="GO" id="GO:0016592">
    <property type="term" value="C:mediator complex"/>
    <property type="evidence" value="ECO:0007669"/>
    <property type="project" value="InterPro"/>
</dbReference>
<dbReference type="Pfam" id="PF09637">
    <property type="entry name" value="Med18"/>
    <property type="match status" value="1"/>
</dbReference>
<dbReference type="GO" id="GO:0006369">
    <property type="term" value="P:termination of RNA polymerase II transcription"/>
    <property type="evidence" value="ECO:0007669"/>
    <property type="project" value="TreeGrafter"/>
</dbReference>
<keyword evidence="6 8" id="KW-0539">Nucleus</keyword>
<keyword evidence="8" id="KW-0010">Activator</keyword>
<evidence type="ECO:0000313" key="10">
    <source>
        <dbReference type="Proteomes" id="UP000322873"/>
    </source>
</evidence>
<dbReference type="VEuPathDB" id="FungiDB:MFRU_015g01980"/>
<comment type="caution">
    <text evidence="9">The sequence shown here is derived from an EMBL/GenBank/DDBJ whole genome shotgun (WGS) entry which is preliminary data.</text>
</comment>
<dbReference type="GO" id="GO:0006357">
    <property type="term" value="P:regulation of transcription by RNA polymerase II"/>
    <property type="evidence" value="ECO:0007669"/>
    <property type="project" value="InterPro"/>
</dbReference>
<evidence type="ECO:0000256" key="5">
    <source>
        <dbReference type="ARBA" id="ARBA00023163"/>
    </source>
</evidence>
<comment type="function">
    <text evidence="8">Component of the Mediator complex, a coactivator involved in the regulated transcription of nearly all RNA polymerase II-dependent genes. Mediator functions as a bridge to convey information from gene-specific regulatory proteins to the basal RNA polymerase II transcription machinery. Mediator is recruited to promoters by direct interactions with regulatory proteins and serves as a scaffold for the assembly of a functional preinitiation complex with RNA polymerase II and the general transcription factors.</text>
</comment>
<protein>
    <recommendedName>
        <fullName evidence="3 8">Mediator of RNA polymerase II transcription subunit 18</fullName>
    </recommendedName>
    <alternativeName>
        <fullName evidence="7 8">Mediator complex subunit 18</fullName>
    </alternativeName>
</protein>
<dbReference type="PANTHER" id="PTHR13321:SF2">
    <property type="entry name" value="MEDIATOR OF RNA POLYMERASE II TRANSCRIPTION SUBUNIT 18"/>
    <property type="match status" value="1"/>
</dbReference>
<dbReference type="AlphaFoldDB" id="A0A5M9K076"/>
<evidence type="ECO:0000256" key="3">
    <source>
        <dbReference type="ARBA" id="ARBA00019612"/>
    </source>
</evidence>
<accession>A0A5M9K076</accession>
<proteinExistence type="inferred from homology"/>
<comment type="similarity">
    <text evidence="2 8">Belongs to the Mediator complex subunit 18 family.</text>
</comment>
<keyword evidence="4 8" id="KW-0805">Transcription regulation</keyword>
<reference evidence="9 10" key="1">
    <citation type="submission" date="2019-06" db="EMBL/GenBank/DDBJ databases">
        <title>Genome Sequence of the Brown Rot Fungal Pathogen Monilinia fructicola.</title>
        <authorList>
            <person name="De Miccolis Angelini R.M."/>
            <person name="Landi L."/>
            <person name="Abate D."/>
            <person name="Pollastro S."/>
            <person name="Romanazzi G."/>
            <person name="Faretra F."/>
        </authorList>
    </citation>
    <scope>NUCLEOTIDE SEQUENCE [LARGE SCALE GENOMIC DNA]</scope>
    <source>
        <strain evidence="9 10">Mfrc123</strain>
    </source>
</reference>
<dbReference type="GO" id="GO:0003712">
    <property type="term" value="F:transcription coregulator activity"/>
    <property type="evidence" value="ECO:0007669"/>
    <property type="project" value="InterPro"/>
</dbReference>
<evidence type="ECO:0000256" key="7">
    <source>
        <dbReference type="ARBA" id="ARBA00032012"/>
    </source>
</evidence>
<comment type="subunit">
    <text evidence="8">Component of the Mediator complex.</text>
</comment>
<evidence type="ECO:0000256" key="4">
    <source>
        <dbReference type="ARBA" id="ARBA00023015"/>
    </source>
</evidence>
<evidence type="ECO:0000256" key="2">
    <source>
        <dbReference type="ARBA" id="ARBA00009814"/>
    </source>
</evidence>
<evidence type="ECO:0000256" key="8">
    <source>
        <dbReference type="RuleBase" id="RU364150"/>
    </source>
</evidence>
<organism evidence="9 10">
    <name type="scientific">Monilinia fructicola</name>
    <name type="common">Brown rot fungus</name>
    <name type="synonym">Ciboria fructicola</name>
    <dbReference type="NCBI Taxonomy" id="38448"/>
    <lineage>
        <taxon>Eukaryota</taxon>
        <taxon>Fungi</taxon>
        <taxon>Dikarya</taxon>
        <taxon>Ascomycota</taxon>
        <taxon>Pezizomycotina</taxon>
        <taxon>Leotiomycetes</taxon>
        <taxon>Helotiales</taxon>
        <taxon>Sclerotiniaceae</taxon>
        <taxon>Monilinia</taxon>
    </lineage>
</organism>
<sequence>MHELFLSASVDSEDVSRALRILQGYCGMIPQQLIRRRLVFEGPRSRNNLKGLDPSFLKHQPPNKLFWWKNLNDQLIRQSYVLTLIYDVERNQFGQPAKEVGSEEDGRGLLPCDEVPGTLRWTDLPDPANAAIVNSRMFIAIENEKSLCKLLQASNHRFTREVIQECHRTVHNNIVFTLSRYFEIPSVFQEVDDNSRPKVNSRLPPFELLEPFDAEDKWILTASVEVQNGNDPDHMKIAMAELSGVQEDFKGCFALKAADRHTFDTKVKGLIYEPLDLAWEGILERSRGTPLGCVPHTRAIMKTET</sequence>
<dbReference type="InterPro" id="IPR019095">
    <property type="entry name" value="Mediator_Med18"/>
</dbReference>
<dbReference type="EMBL" id="VICG01000003">
    <property type="protein sequence ID" value="KAA8574297.1"/>
    <property type="molecule type" value="Genomic_DNA"/>
</dbReference>
<evidence type="ECO:0000256" key="6">
    <source>
        <dbReference type="ARBA" id="ARBA00023242"/>
    </source>
</evidence>
<dbReference type="Gene3D" id="2.40.320.10">
    <property type="entry name" value="Hypothetical Protein Pfu-838710-001"/>
    <property type="match status" value="1"/>
</dbReference>
<evidence type="ECO:0000313" key="9">
    <source>
        <dbReference type="EMBL" id="KAA8574297.1"/>
    </source>
</evidence>